<evidence type="ECO:0000256" key="1">
    <source>
        <dbReference type="SAM" id="Phobius"/>
    </source>
</evidence>
<proteinExistence type="predicted"/>
<organism evidence="2 3">
    <name type="scientific">Gracilibacillus halotolerans</name>
    <dbReference type="NCBI Taxonomy" id="74386"/>
    <lineage>
        <taxon>Bacteria</taxon>
        <taxon>Bacillati</taxon>
        <taxon>Bacillota</taxon>
        <taxon>Bacilli</taxon>
        <taxon>Bacillales</taxon>
        <taxon>Bacillaceae</taxon>
        <taxon>Gracilibacillus</taxon>
    </lineage>
</organism>
<dbReference type="Proteomes" id="UP000572212">
    <property type="component" value="Unassembled WGS sequence"/>
</dbReference>
<dbReference type="EMBL" id="JACHON010000017">
    <property type="protein sequence ID" value="MBB6513845.1"/>
    <property type="molecule type" value="Genomic_DNA"/>
</dbReference>
<feature type="transmembrane region" description="Helical" evidence="1">
    <location>
        <begin position="102"/>
        <end position="123"/>
    </location>
</feature>
<feature type="transmembrane region" description="Helical" evidence="1">
    <location>
        <begin position="76"/>
        <end position="96"/>
    </location>
</feature>
<evidence type="ECO:0000313" key="3">
    <source>
        <dbReference type="Proteomes" id="UP000572212"/>
    </source>
</evidence>
<name>A0A841RRK5_9BACI</name>
<reference evidence="2 3" key="1">
    <citation type="submission" date="2020-08" db="EMBL/GenBank/DDBJ databases">
        <title>Genomic Encyclopedia of Type Strains, Phase IV (KMG-IV): sequencing the most valuable type-strain genomes for metagenomic binning, comparative biology and taxonomic classification.</title>
        <authorList>
            <person name="Goeker M."/>
        </authorList>
    </citation>
    <scope>NUCLEOTIDE SEQUENCE [LARGE SCALE GENOMIC DNA]</scope>
    <source>
        <strain evidence="2 3">DSM 11805</strain>
    </source>
</reference>
<evidence type="ECO:0000313" key="2">
    <source>
        <dbReference type="EMBL" id="MBB6513845.1"/>
    </source>
</evidence>
<sequence length="128" mass="14854">MKTKEIIGLLVLIGITLYFGGTLLSYFVTDEGFGMTEYLLVIALLVLWTEVLTWRKRGDVRKDEMGKEIIKKSNQISYSVLYLALLFLWMIDYLILNNQDNYIFFIAICLAYLTNPIVQFILVKRQVG</sequence>
<keyword evidence="1" id="KW-1133">Transmembrane helix</keyword>
<keyword evidence="1" id="KW-0812">Transmembrane</keyword>
<dbReference type="AlphaFoldDB" id="A0A841RRK5"/>
<keyword evidence="1" id="KW-0472">Membrane</keyword>
<feature type="transmembrane region" description="Helical" evidence="1">
    <location>
        <begin position="7"/>
        <end position="29"/>
    </location>
</feature>
<keyword evidence="3" id="KW-1185">Reference proteome</keyword>
<comment type="caution">
    <text evidence="2">The sequence shown here is derived from an EMBL/GenBank/DDBJ whole genome shotgun (WGS) entry which is preliminary data.</text>
</comment>
<feature type="transmembrane region" description="Helical" evidence="1">
    <location>
        <begin position="35"/>
        <end position="55"/>
    </location>
</feature>
<gene>
    <name evidence="2" type="ORF">GGQ92_002664</name>
</gene>
<dbReference type="RefSeq" id="WP_184249743.1">
    <property type="nucleotide sequence ID" value="NZ_BAAACU010000015.1"/>
</dbReference>
<protein>
    <submittedName>
        <fullName evidence="2">L-asparagine transporter-like permease</fullName>
    </submittedName>
</protein>
<accession>A0A841RRK5</accession>